<sequence>MGIKIPRAAGSRRIKNSEMKKEATLTSSGVCKTRMLAINDSMEILAGKWKFHIIGTLLLVEKLRFMELLREVDGIGAKMLSKELQDLEMNQLIRRTVLNTKPLTVEYELTECGKTLGPIIDEIAKWGITYRSKLHTKQEDVVSEM</sequence>
<dbReference type="Proteomes" id="UP001244640">
    <property type="component" value="Unassembled WGS sequence"/>
</dbReference>
<dbReference type="Gene3D" id="1.10.10.10">
    <property type="entry name" value="Winged helix-like DNA-binding domain superfamily/Winged helix DNA-binding domain"/>
    <property type="match status" value="1"/>
</dbReference>
<dbReference type="Pfam" id="PF01638">
    <property type="entry name" value="HxlR"/>
    <property type="match status" value="1"/>
</dbReference>
<keyword evidence="3" id="KW-0804">Transcription</keyword>
<keyword evidence="6" id="KW-1185">Reference proteome</keyword>
<evidence type="ECO:0000256" key="2">
    <source>
        <dbReference type="ARBA" id="ARBA00023125"/>
    </source>
</evidence>
<evidence type="ECO:0000313" key="5">
    <source>
        <dbReference type="EMBL" id="MDQ1149518.1"/>
    </source>
</evidence>
<dbReference type="InterPro" id="IPR036390">
    <property type="entry name" value="WH_DNA-bd_sf"/>
</dbReference>
<protein>
    <submittedName>
        <fullName evidence="5">DNA-binding HxlR family transcriptional regulator</fullName>
    </submittedName>
</protein>
<name>A0ABU0U5M9_9SPHI</name>
<dbReference type="EMBL" id="JAUTBA010000001">
    <property type="protein sequence ID" value="MDQ1149518.1"/>
    <property type="molecule type" value="Genomic_DNA"/>
</dbReference>
<reference evidence="5 6" key="1">
    <citation type="submission" date="2023-07" db="EMBL/GenBank/DDBJ databases">
        <title>Functional and genomic diversity of the sorghum phyllosphere microbiome.</title>
        <authorList>
            <person name="Shade A."/>
        </authorList>
    </citation>
    <scope>NUCLEOTIDE SEQUENCE [LARGE SCALE GENOMIC DNA]</scope>
    <source>
        <strain evidence="5 6">SORGH_AS_0892</strain>
    </source>
</reference>
<dbReference type="PANTHER" id="PTHR33204">
    <property type="entry name" value="TRANSCRIPTIONAL REGULATOR, MARR FAMILY"/>
    <property type="match status" value="1"/>
</dbReference>
<accession>A0ABU0U5M9</accession>
<keyword evidence="1" id="KW-0805">Transcription regulation</keyword>
<evidence type="ECO:0000256" key="1">
    <source>
        <dbReference type="ARBA" id="ARBA00023015"/>
    </source>
</evidence>
<feature type="domain" description="HTH hxlR-type" evidence="4">
    <location>
        <begin position="31"/>
        <end position="135"/>
    </location>
</feature>
<dbReference type="PROSITE" id="PS51118">
    <property type="entry name" value="HTH_HXLR"/>
    <property type="match status" value="1"/>
</dbReference>
<dbReference type="SUPFAM" id="SSF46785">
    <property type="entry name" value="Winged helix' DNA-binding domain"/>
    <property type="match status" value="1"/>
</dbReference>
<proteinExistence type="predicted"/>
<comment type="caution">
    <text evidence="5">The sequence shown here is derived from an EMBL/GenBank/DDBJ whole genome shotgun (WGS) entry which is preliminary data.</text>
</comment>
<dbReference type="GO" id="GO:0003677">
    <property type="term" value="F:DNA binding"/>
    <property type="evidence" value="ECO:0007669"/>
    <property type="project" value="UniProtKB-KW"/>
</dbReference>
<keyword evidence="2 5" id="KW-0238">DNA-binding</keyword>
<dbReference type="RefSeq" id="WP_307185324.1">
    <property type="nucleotide sequence ID" value="NZ_JAUTBA010000001.1"/>
</dbReference>
<organism evidence="5 6">
    <name type="scientific">Sphingobacterium zeae</name>
    <dbReference type="NCBI Taxonomy" id="1776859"/>
    <lineage>
        <taxon>Bacteria</taxon>
        <taxon>Pseudomonadati</taxon>
        <taxon>Bacteroidota</taxon>
        <taxon>Sphingobacteriia</taxon>
        <taxon>Sphingobacteriales</taxon>
        <taxon>Sphingobacteriaceae</taxon>
        <taxon>Sphingobacterium</taxon>
    </lineage>
</organism>
<evidence type="ECO:0000259" key="4">
    <source>
        <dbReference type="PROSITE" id="PS51118"/>
    </source>
</evidence>
<evidence type="ECO:0000256" key="3">
    <source>
        <dbReference type="ARBA" id="ARBA00023163"/>
    </source>
</evidence>
<evidence type="ECO:0000313" key="6">
    <source>
        <dbReference type="Proteomes" id="UP001244640"/>
    </source>
</evidence>
<dbReference type="InterPro" id="IPR002577">
    <property type="entry name" value="HTH_HxlR"/>
</dbReference>
<dbReference type="InterPro" id="IPR036388">
    <property type="entry name" value="WH-like_DNA-bd_sf"/>
</dbReference>
<gene>
    <name evidence="5" type="ORF">QE382_001502</name>
</gene>